<comment type="similarity">
    <text evidence="2">Belongs to the lycopene cyclase family.</text>
</comment>
<dbReference type="PANTHER" id="PTHR39757">
    <property type="match status" value="1"/>
</dbReference>
<dbReference type="AlphaFoldDB" id="A0ABD3Q059"/>
<dbReference type="NCBIfam" id="TIGR01790">
    <property type="entry name" value="carotene-cycl"/>
    <property type="match status" value="1"/>
</dbReference>
<comment type="caution">
    <text evidence="8">The sequence shown here is derived from an EMBL/GenBank/DDBJ whole genome shotgun (WGS) entry which is preliminary data.</text>
</comment>
<evidence type="ECO:0000256" key="5">
    <source>
        <dbReference type="ARBA" id="ARBA00023027"/>
    </source>
</evidence>
<dbReference type="InterPro" id="IPR036188">
    <property type="entry name" value="FAD/NAD-bd_sf"/>
</dbReference>
<evidence type="ECO:0000256" key="6">
    <source>
        <dbReference type="ARBA" id="ARBA00037906"/>
    </source>
</evidence>
<evidence type="ECO:0000256" key="1">
    <source>
        <dbReference type="ARBA" id="ARBA00005089"/>
    </source>
</evidence>
<dbReference type="EMBL" id="JABMIG020000092">
    <property type="protein sequence ID" value="KAL3793327.1"/>
    <property type="molecule type" value="Genomic_DNA"/>
</dbReference>
<keyword evidence="7" id="KW-0812">Transmembrane</keyword>
<keyword evidence="7" id="KW-0472">Membrane</keyword>
<keyword evidence="4" id="KW-0125">Carotenoid biosynthesis</keyword>
<evidence type="ECO:0000256" key="4">
    <source>
        <dbReference type="ARBA" id="ARBA00022746"/>
    </source>
</evidence>
<dbReference type="InterPro" id="IPR010108">
    <property type="entry name" value="Lycopene_cyclase_b/e"/>
</dbReference>
<name>A0ABD3Q059_9STRA</name>
<feature type="transmembrane region" description="Helical" evidence="7">
    <location>
        <begin position="52"/>
        <end position="73"/>
    </location>
</feature>
<sequence>MRTGQHRRLVASLVHTPHLQVNDTYFEAQVILFVPQAPFAFHHSHIKRFVEMLALIVSFAVLAGLPQGQAFVLRTKSITSLKKSTASQPLPSEYRQQSVTSARSHARSTHFKYRLYAAKDSTSFTPTSTDECDVLVLGSGPAARSIATLLSAPQNGKLEFDILVADSNFDRRWAPNYGVWQDEWQAICELFESFERPLGKECIDRLWLKTDCFFGGSFDIPVEERMRLDRPYCRIERDALRRTLSPRGEVEPKYDGEGNANYRVVRANHVSKCTAVNIYSPAGSIVHDEDGTSVLLQSKEGKVTQVRAKLVVDCTGHESRIVLKDDRVKSIPPGFQIAYGILAEVDETNSPNKEFFGPYYKEAMTLFDYRTDHFPNESNELSKAERAPTFMYAMPLNGNRIFFEETSLVARPALSFQECKERCMTRLQHLGIKVTKIEEEEYCYIPMGGPLPAKDQRVIGFGGSAAMVHPSTGYHLCRAMMGAGAVAKVIREELTEQNWNPDRAAARAYDAIWSPNNIAQRNFVVFGGEFLMKQNVVGLRGFFDGFFKLPLPLWGGFLAGWPGLPNNENHETWWARLVFGLTFVSKLPLSVALDMLGSIATYSITQGVPLPQSVTPLLGLPDGYDYVEKKVVLGDVAAKTEARKMIQESAVEEFIPVDFEEKVLLAFQPGSKVYSGRGPSKLSGEAGEKYSAGHVIDSVHDPCPSHALTRRLIFRTVLQGIVALPSAYIVLGNPDSTLAAAAPSPAELKKLQLGHARVQYLLSNWDVLTQTCNNRAMSSTELKQVVRTEGGGGGFCEKTPLVVQEYLGYKSIEDPLFKADKLMLKAVPLVDESVMDAADYVDLVERYREKADQTSLMAYTSSWGEANPNGGKEVVDEYLERTKDEVKETERLLRSVLSALNLEVLAPSDKKA</sequence>
<evidence type="ECO:0000313" key="9">
    <source>
        <dbReference type="Proteomes" id="UP001516023"/>
    </source>
</evidence>
<comment type="pathway">
    <text evidence="1">Carotenoid biosynthesis; beta-carotene biosynthesis.</text>
</comment>
<dbReference type="PANTHER" id="PTHR39757:SF5">
    <property type="entry name" value="OS02G0190600 PROTEIN"/>
    <property type="match status" value="1"/>
</dbReference>
<comment type="pathway">
    <text evidence="6">Carotenoid biosynthesis; beta-zeacarotene biosynthesis.</text>
</comment>
<evidence type="ECO:0000256" key="7">
    <source>
        <dbReference type="SAM" id="Phobius"/>
    </source>
</evidence>
<evidence type="ECO:0000313" key="8">
    <source>
        <dbReference type="EMBL" id="KAL3793327.1"/>
    </source>
</evidence>
<gene>
    <name evidence="8" type="ORF">HJC23_003837</name>
</gene>
<organism evidence="8 9">
    <name type="scientific">Cyclotella cryptica</name>
    <dbReference type="NCBI Taxonomy" id="29204"/>
    <lineage>
        <taxon>Eukaryota</taxon>
        <taxon>Sar</taxon>
        <taxon>Stramenopiles</taxon>
        <taxon>Ochrophyta</taxon>
        <taxon>Bacillariophyta</taxon>
        <taxon>Coscinodiscophyceae</taxon>
        <taxon>Thalassiosirophycidae</taxon>
        <taxon>Stephanodiscales</taxon>
        <taxon>Stephanodiscaceae</taxon>
        <taxon>Cyclotella</taxon>
    </lineage>
</organism>
<evidence type="ECO:0000256" key="2">
    <source>
        <dbReference type="ARBA" id="ARBA00006599"/>
    </source>
</evidence>
<dbReference type="Pfam" id="PF05834">
    <property type="entry name" value="Lycopene_cycl"/>
    <property type="match status" value="1"/>
</dbReference>
<evidence type="ECO:0000256" key="3">
    <source>
        <dbReference type="ARBA" id="ARBA00012242"/>
    </source>
</evidence>
<protein>
    <recommendedName>
        <fullName evidence="3">lycopene beta-cyclase</fullName>
        <ecNumber evidence="3">5.5.1.19</ecNumber>
    </recommendedName>
</protein>
<keyword evidence="9" id="KW-1185">Reference proteome</keyword>
<dbReference type="GO" id="GO:0016860">
    <property type="term" value="F:intramolecular oxidoreductase activity"/>
    <property type="evidence" value="ECO:0007669"/>
    <property type="project" value="UniProtKB-ARBA"/>
</dbReference>
<dbReference type="EC" id="5.5.1.19" evidence="3"/>
<keyword evidence="7" id="KW-1133">Transmembrane helix</keyword>
<reference evidence="8 9" key="1">
    <citation type="journal article" date="2020" name="G3 (Bethesda)">
        <title>Improved Reference Genome for Cyclotella cryptica CCMP332, a Model for Cell Wall Morphogenesis, Salinity Adaptation, and Lipid Production in Diatoms (Bacillariophyta).</title>
        <authorList>
            <person name="Roberts W.R."/>
            <person name="Downey K.M."/>
            <person name="Ruck E.C."/>
            <person name="Traller J.C."/>
            <person name="Alverson A.J."/>
        </authorList>
    </citation>
    <scope>NUCLEOTIDE SEQUENCE [LARGE SCALE GENOMIC DNA]</scope>
    <source>
        <strain evidence="8 9">CCMP332</strain>
    </source>
</reference>
<proteinExistence type="inferred from homology"/>
<dbReference type="Gene3D" id="3.50.50.60">
    <property type="entry name" value="FAD/NAD(P)-binding domain"/>
    <property type="match status" value="1"/>
</dbReference>
<accession>A0ABD3Q059</accession>
<dbReference type="SUPFAM" id="SSF51905">
    <property type="entry name" value="FAD/NAD(P)-binding domain"/>
    <property type="match status" value="1"/>
</dbReference>
<dbReference type="Proteomes" id="UP001516023">
    <property type="component" value="Unassembled WGS sequence"/>
</dbReference>
<dbReference type="GO" id="GO:0016117">
    <property type="term" value="P:carotenoid biosynthetic process"/>
    <property type="evidence" value="ECO:0007669"/>
    <property type="project" value="UniProtKB-KW"/>
</dbReference>
<keyword evidence="5" id="KW-0520">NAD</keyword>